<evidence type="ECO:0000313" key="2">
    <source>
        <dbReference type="EMBL" id="SEP96578.1"/>
    </source>
</evidence>
<reference evidence="3" key="1">
    <citation type="submission" date="2016-10" db="EMBL/GenBank/DDBJ databases">
        <authorList>
            <person name="Varghese N."/>
            <person name="Submissions S."/>
        </authorList>
    </citation>
    <scope>NUCLEOTIDE SEQUENCE [LARGE SCALE GENOMIC DNA]</scope>
    <source>
        <strain evidence="3">DSM 24740</strain>
    </source>
</reference>
<organism evidence="2 3">
    <name type="scientific">Neolewinella agarilytica</name>
    <dbReference type="NCBI Taxonomy" id="478744"/>
    <lineage>
        <taxon>Bacteria</taxon>
        <taxon>Pseudomonadati</taxon>
        <taxon>Bacteroidota</taxon>
        <taxon>Saprospiria</taxon>
        <taxon>Saprospirales</taxon>
        <taxon>Lewinellaceae</taxon>
        <taxon>Neolewinella</taxon>
    </lineage>
</organism>
<accession>A0A1H9C7C1</accession>
<dbReference type="EMBL" id="FOFB01000004">
    <property type="protein sequence ID" value="SEP96578.1"/>
    <property type="molecule type" value="Genomic_DNA"/>
</dbReference>
<dbReference type="Proteomes" id="UP000199021">
    <property type="component" value="Unassembled WGS sequence"/>
</dbReference>
<protein>
    <submittedName>
        <fullName evidence="2">Phosphohistidine phosphatase</fullName>
    </submittedName>
</protein>
<dbReference type="SMART" id="SM00855">
    <property type="entry name" value="PGAM"/>
    <property type="match status" value="1"/>
</dbReference>
<dbReference type="PANTHER" id="PTHR47623">
    <property type="entry name" value="OS09G0287300 PROTEIN"/>
    <property type="match status" value="1"/>
</dbReference>
<dbReference type="InParanoid" id="A0A1H9C7C1"/>
<dbReference type="AlphaFoldDB" id="A0A1H9C7C1"/>
<dbReference type="Gene3D" id="3.40.50.1240">
    <property type="entry name" value="Phosphoglycerate mutase-like"/>
    <property type="match status" value="1"/>
</dbReference>
<evidence type="ECO:0000313" key="3">
    <source>
        <dbReference type="Proteomes" id="UP000199021"/>
    </source>
</evidence>
<feature type="binding site" evidence="1">
    <location>
        <position position="58"/>
    </location>
    <ligand>
        <name>substrate</name>
    </ligand>
</feature>
<dbReference type="InterPro" id="IPR013078">
    <property type="entry name" value="His_Pase_superF_clade-1"/>
</dbReference>
<dbReference type="InterPro" id="IPR029033">
    <property type="entry name" value="His_PPase_superfam"/>
</dbReference>
<dbReference type="RefSeq" id="WP_175489253.1">
    <property type="nucleotide sequence ID" value="NZ_FOFB01000004.1"/>
</dbReference>
<dbReference type="STRING" id="478744.SAMN05444359_10477"/>
<dbReference type="CDD" id="cd07067">
    <property type="entry name" value="HP_PGM_like"/>
    <property type="match status" value="1"/>
</dbReference>
<keyword evidence="3" id="KW-1185">Reference proteome</keyword>
<dbReference type="Pfam" id="PF00300">
    <property type="entry name" value="His_Phos_1"/>
    <property type="match status" value="1"/>
</dbReference>
<evidence type="ECO:0000256" key="1">
    <source>
        <dbReference type="PIRSR" id="PIRSR613078-2"/>
    </source>
</evidence>
<gene>
    <name evidence="2" type="ORF">SAMN05444359_10477</name>
</gene>
<dbReference type="SUPFAM" id="SSF53254">
    <property type="entry name" value="Phosphoglycerate mutase-like"/>
    <property type="match status" value="1"/>
</dbReference>
<proteinExistence type="predicted"/>
<dbReference type="PANTHER" id="PTHR47623:SF1">
    <property type="entry name" value="OS09G0287300 PROTEIN"/>
    <property type="match status" value="1"/>
</dbReference>
<sequence>MKTVYFIRHAKSSWDDATLSDHDRPLNARGKRDAPRMALRLLELDNKADGIITSSAKRAKQTAKAFREAFGLSKEVFIVRKELYHAWPNMIEQQVRLLPNSWSTVLVFGHNPGFTEVANQLQHDSYIGNVPTCGITVATMDVDSWGDFQLSAARRSAYLYPKQIK</sequence>
<name>A0A1H9C7C1_9BACT</name>